<feature type="region of interest" description="Disordered" evidence="1">
    <location>
        <begin position="436"/>
        <end position="475"/>
    </location>
</feature>
<sequence>MLIEIMDSSSSAAKQPTYTTAGTIYNPNTALPLQPPARRARANRFQPGSSHSDLPLFHRPMLAPGQFSCSPRVDSSSKLPLQYTPLQQNYDRAVSPINDSDHAALNMALCLPHPLPEKAPAPLCFLLADKDDGDKAKDDEQQPVTTAEDDKQDQLRMQSLKKMPIKSVNNLASYPNPTQRAARMALREGGGGGGGAAGGGAGGPSFVPGQDTPMGLLRPADAMNTDHAGPPPRLLPTARDADGSTPMTLANGPGAPMPLTAGPPGQRQYRPSTFESTFRALQPRGSQPVSREETGASYDTLADLVAASDPDPEPYRCFPPRGSVGAWAQIRQNTAASSADGGGAKARGERIEEAWYAGTKYLGMTMEEILVESASRRSQYSYGAIGDGRPKRTKTEYAHIDMEKARSTPVTEDAATLLRCVFGSLVRHEDDRAMGSPFAQWYGRQPDEESKATTTDPTGEDDDEDDDDDDDDDDE</sequence>
<feature type="compositionally biased region" description="Acidic residues" evidence="1">
    <location>
        <begin position="458"/>
        <end position="475"/>
    </location>
</feature>
<comment type="caution">
    <text evidence="2">The sequence shown here is derived from an EMBL/GenBank/DDBJ whole genome shotgun (WGS) entry which is preliminary data.</text>
</comment>
<protein>
    <submittedName>
        <fullName evidence="2">Uncharacterized protein</fullName>
    </submittedName>
</protein>
<accession>A0A367L5E9</accession>
<dbReference type="OrthoDB" id="4588713at2759"/>
<dbReference type="Proteomes" id="UP000253664">
    <property type="component" value="Unassembled WGS sequence"/>
</dbReference>
<organism evidence="2 3">
    <name type="scientific">Ophiocordyceps polyrhachis-furcata BCC 54312</name>
    <dbReference type="NCBI Taxonomy" id="1330021"/>
    <lineage>
        <taxon>Eukaryota</taxon>
        <taxon>Fungi</taxon>
        <taxon>Dikarya</taxon>
        <taxon>Ascomycota</taxon>
        <taxon>Pezizomycotina</taxon>
        <taxon>Sordariomycetes</taxon>
        <taxon>Hypocreomycetidae</taxon>
        <taxon>Hypocreales</taxon>
        <taxon>Ophiocordycipitaceae</taxon>
        <taxon>Ophiocordyceps</taxon>
    </lineage>
</organism>
<evidence type="ECO:0000313" key="3">
    <source>
        <dbReference type="Proteomes" id="UP000253664"/>
    </source>
</evidence>
<name>A0A367L5E9_9HYPO</name>
<gene>
    <name evidence="2" type="ORF">L249_3884</name>
</gene>
<reference evidence="2 3" key="1">
    <citation type="journal article" date="2015" name="BMC Genomics">
        <title>Insights from the genome of Ophiocordyceps polyrhachis-furcata to pathogenicity and host specificity in insect fungi.</title>
        <authorList>
            <person name="Wichadakul D."/>
            <person name="Kobmoo N."/>
            <person name="Ingsriswang S."/>
            <person name="Tangphatsornruang S."/>
            <person name="Chantasingh D."/>
            <person name="Luangsa-ard J.J."/>
            <person name="Eurwilaichitr L."/>
        </authorList>
    </citation>
    <scope>NUCLEOTIDE SEQUENCE [LARGE SCALE GENOMIC DNA]</scope>
    <source>
        <strain evidence="2 3">BCC 54312</strain>
    </source>
</reference>
<dbReference type="AlphaFoldDB" id="A0A367L5E9"/>
<keyword evidence="3" id="KW-1185">Reference proteome</keyword>
<evidence type="ECO:0000256" key="1">
    <source>
        <dbReference type="SAM" id="MobiDB-lite"/>
    </source>
</evidence>
<evidence type="ECO:0000313" key="2">
    <source>
        <dbReference type="EMBL" id="RCI09628.1"/>
    </source>
</evidence>
<dbReference type="EMBL" id="LKCN02000014">
    <property type="protein sequence ID" value="RCI09628.1"/>
    <property type="molecule type" value="Genomic_DNA"/>
</dbReference>
<proteinExistence type="predicted"/>